<gene>
    <name evidence="2" type="ORF">VKT23_019146</name>
</gene>
<name>A0ABR1IMB6_9AGAR</name>
<evidence type="ECO:0000256" key="1">
    <source>
        <dbReference type="SAM" id="MobiDB-lite"/>
    </source>
</evidence>
<organism evidence="2 3">
    <name type="scientific">Marasmiellus scandens</name>
    <dbReference type="NCBI Taxonomy" id="2682957"/>
    <lineage>
        <taxon>Eukaryota</taxon>
        <taxon>Fungi</taxon>
        <taxon>Dikarya</taxon>
        <taxon>Basidiomycota</taxon>
        <taxon>Agaricomycotina</taxon>
        <taxon>Agaricomycetes</taxon>
        <taxon>Agaricomycetidae</taxon>
        <taxon>Agaricales</taxon>
        <taxon>Marasmiineae</taxon>
        <taxon>Omphalotaceae</taxon>
        <taxon>Marasmiellus</taxon>
    </lineage>
</organism>
<keyword evidence="3" id="KW-1185">Reference proteome</keyword>
<evidence type="ECO:0008006" key="4">
    <source>
        <dbReference type="Google" id="ProtNLM"/>
    </source>
</evidence>
<feature type="compositionally biased region" description="Basic residues" evidence="1">
    <location>
        <begin position="1"/>
        <end position="10"/>
    </location>
</feature>
<reference evidence="2 3" key="1">
    <citation type="submission" date="2024-01" db="EMBL/GenBank/DDBJ databases">
        <title>A draft genome for the cacao thread blight pathogen Marasmiellus scandens.</title>
        <authorList>
            <person name="Baruah I.K."/>
            <person name="Leung J."/>
            <person name="Bukari Y."/>
            <person name="Amoako-Attah I."/>
            <person name="Meinhardt L.W."/>
            <person name="Bailey B.A."/>
            <person name="Cohen S.P."/>
        </authorList>
    </citation>
    <scope>NUCLEOTIDE SEQUENCE [LARGE SCALE GENOMIC DNA]</scope>
    <source>
        <strain evidence="2 3">GH-19</strain>
    </source>
</reference>
<protein>
    <recommendedName>
        <fullName evidence="4">F-box domain-containing protein</fullName>
    </recommendedName>
</protein>
<sequence>MEPRQKRTTTKAKASNALTTPVRRSSRVASRLGWRIPPEILLLIMNEIRNSVHSLKIATLVCPSHVSRLIVVEYDERALTPAYTFMKNDWLMGRQLP</sequence>
<comment type="caution">
    <text evidence="2">The sequence shown here is derived from an EMBL/GenBank/DDBJ whole genome shotgun (WGS) entry which is preliminary data.</text>
</comment>
<dbReference type="Proteomes" id="UP001498398">
    <property type="component" value="Unassembled WGS sequence"/>
</dbReference>
<evidence type="ECO:0000313" key="2">
    <source>
        <dbReference type="EMBL" id="KAK7436434.1"/>
    </source>
</evidence>
<feature type="region of interest" description="Disordered" evidence="1">
    <location>
        <begin position="1"/>
        <end position="20"/>
    </location>
</feature>
<evidence type="ECO:0000313" key="3">
    <source>
        <dbReference type="Proteomes" id="UP001498398"/>
    </source>
</evidence>
<feature type="compositionally biased region" description="Polar residues" evidence="1">
    <location>
        <begin position="11"/>
        <end position="20"/>
    </location>
</feature>
<dbReference type="EMBL" id="JBANRG010000094">
    <property type="protein sequence ID" value="KAK7436434.1"/>
    <property type="molecule type" value="Genomic_DNA"/>
</dbReference>
<proteinExistence type="predicted"/>
<accession>A0ABR1IMB6</accession>